<keyword evidence="3" id="KW-0812">Transmembrane</keyword>
<comment type="subcellular location">
    <subcellularLocation>
        <location evidence="1">Membrane</location>
        <topology evidence="1">Single-pass type II membrane protein</topology>
    </subcellularLocation>
</comment>
<feature type="region of interest" description="Disordered" evidence="9">
    <location>
        <begin position="131"/>
        <end position="173"/>
    </location>
</feature>
<keyword evidence="12" id="KW-1185">Reference proteome</keyword>
<evidence type="ECO:0000256" key="1">
    <source>
        <dbReference type="ARBA" id="ARBA00004606"/>
    </source>
</evidence>
<dbReference type="PANTHER" id="PTHR31361">
    <property type="entry name" value="BETA-GLUCAN SYNTHESIS-ASSOCIATED PROTEIN KRE6-RELATED"/>
    <property type="match status" value="1"/>
</dbReference>
<dbReference type="GO" id="GO:0005886">
    <property type="term" value="C:plasma membrane"/>
    <property type="evidence" value="ECO:0007669"/>
    <property type="project" value="TreeGrafter"/>
</dbReference>
<dbReference type="Proteomes" id="UP000018144">
    <property type="component" value="Unassembled WGS sequence"/>
</dbReference>
<dbReference type="CDD" id="cd02180">
    <property type="entry name" value="GH16_fungal_KRE6_glucanase"/>
    <property type="match status" value="1"/>
</dbReference>
<keyword evidence="7" id="KW-0325">Glycoprotein</keyword>
<name>U4KVH7_PYROM</name>
<dbReference type="GO" id="GO:0005789">
    <property type="term" value="C:endoplasmic reticulum membrane"/>
    <property type="evidence" value="ECO:0007669"/>
    <property type="project" value="TreeGrafter"/>
</dbReference>
<sequence>MTKITKAPKPRLSKPQPAVLHEREPQFTERCQPESLIVRIANGEPVFVDSTNPPPRRQRRRQPTPVDDGSLPEFTPRSIKGNNYAPIVSSPLRTDGNASYTDEGSEIGDEKEETPAAKAARIERQKNLKIQIADSRFIPSRPAPKPPRRPIPQITLQPAEDDGANDEKGSPFSDKYRKIKRKGISPTPSLQSIGREFSRYGGSESLINLNSVSSLGYSTDYSNLGGAFNTSDPERGFTPYTSPRNEPPMRYPMPGEYETDDDVHNPALLDDKKPGLRQCLGNCSGRALAKGFCILLICTGSIIAVVVATALRYTQETGSLEGPQLGGKRYGIPNSIRTSMIDPDTPNYVMTRESVLGEGKLKLVFSDEFQVDGRTFYPGDDQFWTAADLHYAATGDLEWYDPDTITTKDGTLNIVMDATPMHGLNYRSGMLQSWNKLCFKGGVMEVSASLAGPAGVTGLWPGIWTLGNLARPGYRASSDGVWPYSYDNCDVGITPNQSDPNGISYLPGQRLSKCTCNGEDHPNPGTGRGAPEIDALEGTAEYDKHVGVCTQSNQVAPFDVFYQANRDFVAIKDYDITQMNSWSGGVYQQAVSGVTMLNNSWYDGKNYQKYAFEYIPGKEDGAIAWFVGDEETFRMTGNAVGPNGNIGQRDIAREPLSMILNLGLSNNWVWIDWNQLGPHLTKGTTMRIDYVRIYQKEGEEMITCDPPGFPTTEYIKNHPKAYDNANLTTWDDTGYGWPKNQLMHGCT</sequence>
<dbReference type="Gene3D" id="2.60.120.200">
    <property type="match status" value="1"/>
</dbReference>
<dbReference type="PANTHER" id="PTHR31361:SF1">
    <property type="entry name" value="BETA-GLUCAN SYNTHESIS-ASSOCIATED PROTEIN KRE6-RELATED"/>
    <property type="match status" value="1"/>
</dbReference>
<dbReference type="AlphaFoldDB" id="U4KVH7"/>
<dbReference type="EMBL" id="HF935244">
    <property type="protein sequence ID" value="CCX05297.1"/>
    <property type="molecule type" value="Genomic_DNA"/>
</dbReference>
<keyword evidence="8" id="KW-0961">Cell wall biogenesis/degradation</keyword>
<dbReference type="InterPro" id="IPR000757">
    <property type="entry name" value="Beta-glucanase-like"/>
</dbReference>
<dbReference type="STRING" id="1076935.U4KVH7"/>
<organism evidence="11 12">
    <name type="scientific">Pyronema omphalodes (strain CBS 100304)</name>
    <name type="common">Pyronema confluens</name>
    <dbReference type="NCBI Taxonomy" id="1076935"/>
    <lineage>
        <taxon>Eukaryota</taxon>
        <taxon>Fungi</taxon>
        <taxon>Dikarya</taxon>
        <taxon>Ascomycota</taxon>
        <taxon>Pezizomycotina</taxon>
        <taxon>Pezizomycetes</taxon>
        <taxon>Pezizales</taxon>
        <taxon>Pyronemataceae</taxon>
        <taxon>Pyronema</taxon>
    </lineage>
</organism>
<evidence type="ECO:0000256" key="2">
    <source>
        <dbReference type="ARBA" id="ARBA00010962"/>
    </source>
</evidence>
<evidence type="ECO:0000256" key="8">
    <source>
        <dbReference type="ARBA" id="ARBA00023316"/>
    </source>
</evidence>
<feature type="domain" description="GH16" evidence="10">
    <location>
        <begin position="343"/>
        <end position="699"/>
    </location>
</feature>
<dbReference type="Pfam" id="PF03935">
    <property type="entry name" value="SKN1_KRE6_Sbg1"/>
    <property type="match status" value="1"/>
</dbReference>
<dbReference type="SUPFAM" id="SSF49899">
    <property type="entry name" value="Concanavalin A-like lectins/glucanases"/>
    <property type="match status" value="1"/>
</dbReference>
<evidence type="ECO:0000256" key="5">
    <source>
        <dbReference type="ARBA" id="ARBA00022989"/>
    </source>
</evidence>
<reference evidence="11 12" key="1">
    <citation type="journal article" date="2013" name="PLoS Genet.">
        <title>The genome and development-dependent transcriptomes of Pyronema confluens: a window into fungal evolution.</title>
        <authorList>
            <person name="Traeger S."/>
            <person name="Altegoer F."/>
            <person name="Freitag M."/>
            <person name="Gabaldon T."/>
            <person name="Kempken F."/>
            <person name="Kumar A."/>
            <person name="Marcet-Houben M."/>
            <person name="Poggeler S."/>
            <person name="Stajich J.E."/>
            <person name="Nowrousian M."/>
        </authorList>
    </citation>
    <scope>NUCLEOTIDE SEQUENCE [LARGE SCALE GENOMIC DNA]</scope>
    <source>
        <strain evidence="12">CBS 100304</strain>
        <tissue evidence="11">Vegetative mycelium</tissue>
    </source>
</reference>
<dbReference type="GO" id="GO:0031505">
    <property type="term" value="P:fungal-type cell wall organization"/>
    <property type="evidence" value="ECO:0007669"/>
    <property type="project" value="TreeGrafter"/>
</dbReference>
<dbReference type="PROSITE" id="PS51762">
    <property type="entry name" value="GH16_2"/>
    <property type="match status" value="1"/>
</dbReference>
<keyword evidence="6" id="KW-0472">Membrane</keyword>
<protein>
    <submittedName>
        <fullName evidence="11">Similar to Beta-glucan synthesis-associated protein KRE6 acc. no. P32486</fullName>
    </submittedName>
</protein>
<accession>U4KVH7</accession>
<evidence type="ECO:0000313" key="12">
    <source>
        <dbReference type="Proteomes" id="UP000018144"/>
    </source>
</evidence>
<evidence type="ECO:0000259" key="10">
    <source>
        <dbReference type="PROSITE" id="PS51762"/>
    </source>
</evidence>
<dbReference type="InterPro" id="IPR005629">
    <property type="entry name" value="Skn1/Kre6/Sbg1"/>
</dbReference>
<evidence type="ECO:0000256" key="7">
    <source>
        <dbReference type="ARBA" id="ARBA00023180"/>
    </source>
</evidence>
<feature type="region of interest" description="Disordered" evidence="9">
    <location>
        <begin position="1"/>
        <end position="27"/>
    </location>
</feature>
<feature type="region of interest" description="Disordered" evidence="9">
    <location>
        <begin position="42"/>
        <end position="118"/>
    </location>
</feature>
<evidence type="ECO:0000256" key="9">
    <source>
        <dbReference type="SAM" id="MobiDB-lite"/>
    </source>
</evidence>
<keyword evidence="4" id="KW-0735">Signal-anchor</keyword>
<evidence type="ECO:0000256" key="3">
    <source>
        <dbReference type="ARBA" id="ARBA00022692"/>
    </source>
</evidence>
<evidence type="ECO:0000256" key="6">
    <source>
        <dbReference type="ARBA" id="ARBA00023136"/>
    </source>
</evidence>
<dbReference type="GO" id="GO:0006078">
    <property type="term" value="P:(1-&gt;6)-beta-D-glucan biosynthetic process"/>
    <property type="evidence" value="ECO:0007669"/>
    <property type="project" value="TreeGrafter"/>
</dbReference>
<dbReference type="eggNOG" id="ENOG502QR13">
    <property type="taxonomic scope" value="Eukaryota"/>
</dbReference>
<dbReference type="OrthoDB" id="412647at2759"/>
<feature type="compositionally biased region" description="Basic residues" evidence="9">
    <location>
        <begin position="1"/>
        <end position="12"/>
    </location>
</feature>
<gene>
    <name evidence="11" type="ORF">PCON_04884</name>
</gene>
<evidence type="ECO:0000256" key="4">
    <source>
        <dbReference type="ARBA" id="ARBA00022968"/>
    </source>
</evidence>
<proteinExistence type="inferred from homology"/>
<evidence type="ECO:0000313" key="11">
    <source>
        <dbReference type="EMBL" id="CCX05297.1"/>
    </source>
</evidence>
<feature type="region of interest" description="Disordered" evidence="9">
    <location>
        <begin position="228"/>
        <end position="250"/>
    </location>
</feature>
<keyword evidence="5" id="KW-1133">Transmembrane helix</keyword>
<dbReference type="InterPro" id="IPR013320">
    <property type="entry name" value="ConA-like_dom_sf"/>
</dbReference>
<feature type="compositionally biased region" description="Acidic residues" evidence="9">
    <location>
        <begin position="103"/>
        <end position="112"/>
    </location>
</feature>
<dbReference type="GO" id="GO:0015926">
    <property type="term" value="F:glucosidase activity"/>
    <property type="evidence" value="ECO:0007669"/>
    <property type="project" value="TreeGrafter"/>
</dbReference>
<comment type="similarity">
    <text evidence="2">Belongs to the SKN1/KRE6 family.</text>
</comment>